<evidence type="ECO:0000313" key="1">
    <source>
        <dbReference type="EMBL" id="ALH22983.1"/>
    </source>
</evidence>
<sequence length="167" mass="19209">MARKPCAQSIPQLQINEFNCGCKESKGRFSRIARNAILPFYYDCSKVNDPVNNLEKCEKVFYIKNPKFFAGTAKNNPGSLVTQAMRYSRLAKSVARNANGRSSVKLFDIPPICINIIQSVNWYKQNETYFRENNLLLEQINNSKQFCSCNMPWDINFNTTSQTLRNT</sequence>
<gene>
    <name evidence="1" type="ORF">ceV_077</name>
</gene>
<organism evidence="1 2">
    <name type="scientific">Chrysochromulina ericina virus CeV-01B</name>
    <dbReference type="NCBI Taxonomy" id="3070830"/>
    <lineage>
        <taxon>Viruses</taxon>
        <taxon>Varidnaviria</taxon>
        <taxon>Bamfordvirae</taxon>
        <taxon>Nucleocytoviricota</taxon>
        <taxon>Megaviricetes</taxon>
        <taxon>Imitervirales</taxon>
        <taxon>Mesomimiviridae</taxon>
        <taxon>Tethysvirus</taxon>
        <taxon>Tethysvirus raunefjordenense</taxon>
    </lineage>
</organism>
<proteinExistence type="predicted"/>
<protein>
    <submittedName>
        <fullName evidence="1">Uncharacterized protein</fullName>
    </submittedName>
</protein>
<dbReference type="Proteomes" id="UP000203826">
    <property type="component" value="Segment"/>
</dbReference>
<name>A0A0N9R2Y3_9VIRU</name>
<dbReference type="KEGG" id="vg:26048944"/>
<dbReference type="EMBL" id="KT820662">
    <property type="protein sequence ID" value="ALH22983.1"/>
    <property type="molecule type" value="Genomic_DNA"/>
</dbReference>
<reference evidence="1 2" key="1">
    <citation type="journal article" date="2015" name="Genome Announc.">
        <title>The 474-Kilobase-Pair Complete Genome Sequence of CeV-01B, a Virus Infecting Haptolina (Chrysochromulina) ericina (Prymnesiophyceae).</title>
        <authorList>
            <person name="Gallot-Lavallee L."/>
            <person name="Pagarete A."/>
            <person name="Legendre M."/>
            <person name="Santini S."/>
            <person name="Sandaa R.A."/>
            <person name="Himmelbauer H."/>
            <person name="Ogata H."/>
            <person name="Bratbak G."/>
            <person name="Claverie J.M."/>
        </authorList>
    </citation>
    <scope>NUCLEOTIDE SEQUENCE [LARGE SCALE GENOMIC DNA]</scope>
    <source>
        <strain evidence="1">CeV-01B</strain>
    </source>
</reference>
<evidence type="ECO:0000313" key="2">
    <source>
        <dbReference type="Proteomes" id="UP000203826"/>
    </source>
</evidence>
<keyword evidence="2" id="KW-1185">Reference proteome</keyword>
<accession>A0A0N9R2Y3</accession>